<dbReference type="GeneID" id="93161584"/>
<evidence type="ECO:0000259" key="10">
    <source>
        <dbReference type="PROSITE" id="PS51105"/>
    </source>
</evidence>
<evidence type="ECO:0000256" key="6">
    <source>
        <dbReference type="ARBA" id="ARBA00022989"/>
    </source>
</evidence>
<dbReference type="Pfam" id="PF00563">
    <property type="entry name" value="EAL"/>
    <property type="match status" value="1"/>
</dbReference>
<feature type="transmembrane region" description="Helical" evidence="8">
    <location>
        <begin position="96"/>
        <end position="119"/>
    </location>
</feature>
<evidence type="ECO:0000256" key="7">
    <source>
        <dbReference type="ARBA" id="ARBA00023136"/>
    </source>
</evidence>
<keyword evidence="6 8" id="KW-1133">Transmembrane helix</keyword>
<gene>
    <name evidence="11" type="ORF">HMPREF9470_04053</name>
</gene>
<keyword evidence="2" id="KW-0813">Transport</keyword>
<protein>
    <recommendedName>
        <fullName evidence="13">EAL domain-containing protein</fullName>
    </recommendedName>
</protein>
<feature type="transmembrane region" description="Helical" evidence="8">
    <location>
        <begin position="21"/>
        <end position="40"/>
    </location>
</feature>
<feature type="transmembrane region" description="Helical" evidence="8">
    <location>
        <begin position="208"/>
        <end position="228"/>
    </location>
</feature>
<evidence type="ECO:0000256" key="1">
    <source>
        <dbReference type="ARBA" id="ARBA00004651"/>
    </source>
</evidence>
<proteinExistence type="predicted"/>
<feature type="domain" description="EAL" evidence="9">
    <location>
        <begin position="443"/>
        <end position="695"/>
    </location>
</feature>
<dbReference type="PANTHER" id="PTHR33989:SF4">
    <property type="entry name" value="PTS SYSTEM N,N'-DIACETYLCHITOBIOSE-SPECIFIC EIIC COMPONENT"/>
    <property type="match status" value="1"/>
</dbReference>
<evidence type="ECO:0000256" key="4">
    <source>
        <dbReference type="ARBA" id="ARBA00022597"/>
    </source>
</evidence>
<dbReference type="Proteomes" id="UP000037392">
    <property type="component" value="Unassembled WGS sequence"/>
</dbReference>
<dbReference type="PROSITE" id="PS50883">
    <property type="entry name" value="EAL"/>
    <property type="match status" value="1"/>
</dbReference>
<feature type="transmembrane region" description="Helical" evidence="8">
    <location>
        <begin position="272"/>
        <end position="292"/>
    </location>
</feature>
<feature type="transmembrane region" description="Helical" evidence="8">
    <location>
        <begin position="248"/>
        <end position="266"/>
    </location>
</feature>
<keyword evidence="3" id="KW-1003">Cell membrane</keyword>
<evidence type="ECO:0000256" key="2">
    <source>
        <dbReference type="ARBA" id="ARBA00022448"/>
    </source>
</evidence>
<dbReference type="InterPro" id="IPR051088">
    <property type="entry name" value="PTS_Sugar-EIIC/EIIB"/>
</dbReference>
<feature type="transmembrane region" description="Helical" evidence="8">
    <location>
        <begin position="125"/>
        <end position="145"/>
    </location>
</feature>
<name>A0A0J9BUV4_9FIRM</name>
<dbReference type="CDD" id="cd01948">
    <property type="entry name" value="EAL"/>
    <property type="match status" value="1"/>
</dbReference>
<sequence>MERIRRFLNKNIFIFSVRQGLLLTIPFLIMGSFSMVVMHFPVEVWQVYLASMAGGVIHTFLMGVYQATFGSLSFIFILMIAYAYGEEQRVYDSTHVFFPAVALCSFIAFCYPTGGLSIWGPEWSFTAICIALASCFILTVFYRWVSGHQRLYTMGVAYHFNASMQSLLPAVATIGISGITGLLLYLVFEDTNIMNFGSYLFMRLFEHMGNSLFSMLLYILISHVLWFFGIHGTNTLEAVSRRLFESEVAVNQGMAAQGLVPTRIFSKTFLDTFVFLGGSGCALCLVLALFLSARKKNNQRLAKLSLPAVIFNINELVLFGFPIIFSPDMILPFILTPMVLSVISGLVMSLHLVPVASRSVEWTVPVLFSGYMATGSVRGSLLQLFNLVVGTLIYIPFVRHSEVIQEGEFLAKIKDLEAAMSRDEHSVWVRDFHWKTYENRQTAKLLTSDLQYALTKGELKLFYQPQMYYDKTLYGCEALLRWNYMGNTYIYPPLIIALATQSGFIDSLGLTIVSMACADMKKAERELGYPIPFSVNILPLQLEDPGFAGNVNRILKEMDVDGKYMTIELTEQVALNPGPNLEEQLRRLKQSGIRISMDDFGMGHGSLNYLNSADYDEVKIDGSLIKRLPGHAQTCELVGNIVNMSRILKVKTVAECVETEDQVTVLEQLGCGIYQGYYYSRPIPLEDLIEYVKHI</sequence>
<feature type="domain" description="PTS EIIC type-3" evidence="10">
    <location>
        <begin position="1"/>
        <end position="397"/>
    </location>
</feature>
<dbReference type="InterPro" id="IPR035919">
    <property type="entry name" value="EAL_sf"/>
</dbReference>
<evidence type="ECO:0000256" key="5">
    <source>
        <dbReference type="ARBA" id="ARBA00022692"/>
    </source>
</evidence>
<feature type="transmembrane region" description="Helical" evidence="8">
    <location>
        <begin position="304"/>
        <end position="324"/>
    </location>
</feature>
<dbReference type="Pfam" id="PF02378">
    <property type="entry name" value="PTS_EIIC"/>
    <property type="match status" value="1"/>
</dbReference>
<dbReference type="AlphaFoldDB" id="A0A0J9BUV4"/>
<dbReference type="OrthoDB" id="1641940at2"/>
<dbReference type="PATRIC" id="fig|742734.4.peg.4341"/>
<reference evidence="11 12" key="1">
    <citation type="submission" date="2011-04" db="EMBL/GenBank/DDBJ databases">
        <title>The Genome Sequence of Clostridium citroniae WAL-19142.</title>
        <authorList>
            <consortium name="The Broad Institute Genome Sequencing Platform"/>
            <person name="Earl A."/>
            <person name="Ward D."/>
            <person name="Feldgarden M."/>
            <person name="Gevers D."/>
            <person name="Warren Y.A."/>
            <person name="Tyrrell K.L."/>
            <person name="Citron D.M."/>
            <person name="Goldstein E.J."/>
            <person name="Daigneault M."/>
            <person name="Allen-Vercoe E."/>
            <person name="Young S.K."/>
            <person name="Zeng Q."/>
            <person name="Gargeya S."/>
            <person name="Fitzgerald M."/>
            <person name="Haas B."/>
            <person name="Abouelleil A."/>
            <person name="Alvarado L."/>
            <person name="Arachchi H.M."/>
            <person name="Berlin A."/>
            <person name="Brown A."/>
            <person name="Chapman S.B."/>
            <person name="Chen Z."/>
            <person name="Dunbar C."/>
            <person name="Freedman E."/>
            <person name="Gearin G."/>
            <person name="Gellesch M."/>
            <person name="Goldberg J."/>
            <person name="Griggs A."/>
            <person name="Gujja S."/>
            <person name="Heilman E.R."/>
            <person name="Heiman D."/>
            <person name="Howarth C."/>
            <person name="Larson L."/>
            <person name="Lui A."/>
            <person name="MacDonald P.J."/>
            <person name="Mehta T."/>
            <person name="Montmayeur A."/>
            <person name="Murphy C."/>
            <person name="Neiman D."/>
            <person name="Pearson M."/>
            <person name="Priest M."/>
            <person name="Roberts A."/>
            <person name="Saif S."/>
            <person name="Shea T."/>
            <person name="Shenoy N."/>
            <person name="Sisk P."/>
            <person name="Stolte C."/>
            <person name="Sykes S."/>
            <person name="White J."/>
            <person name="Yandava C."/>
            <person name="Wortman J."/>
            <person name="Nusbaum C."/>
            <person name="Birren B."/>
        </authorList>
    </citation>
    <scope>NUCLEOTIDE SEQUENCE [LARGE SCALE GENOMIC DNA]</scope>
    <source>
        <strain evidence="11 12">WAL-19142</strain>
    </source>
</reference>
<comment type="caution">
    <text evidence="11">The sequence shown here is derived from an EMBL/GenBank/DDBJ whole genome shotgun (WGS) entry which is preliminary data.</text>
</comment>
<dbReference type="InterPro" id="IPR004501">
    <property type="entry name" value="PTS_EIIC_3"/>
</dbReference>
<dbReference type="EMBL" id="ADLK01000029">
    <property type="protein sequence ID" value="KMW16553.1"/>
    <property type="molecule type" value="Genomic_DNA"/>
</dbReference>
<dbReference type="GO" id="GO:0009401">
    <property type="term" value="P:phosphoenolpyruvate-dependent sugar phosphotransferase system"/>
    <property type="evidence" value="ECO:0007669"/>
    <property type="project" value="InterPro"/>
</dbReference>
<comment type="subcellular location">
    <subcellularLocation>
        <location evidence="1">Cell membrane</location>
        <topology evidence="1">Multi-pass membrane protein</topology>
    </subcellularLocation>
</comment>
<dbReference type="Gene3D" id="3.20.20.450">
    <property type="entry name" value="EAL domain"/>
    <property type="match status" value="1"/>
</dbReference>
<evidence type="ECO:0000313" key="11">
    <source>
        <dbReference type="EMBL" id="KMW16553.1"/>
    </source>
</evidence>
<evidence type="ECO:0000256" key="8">
    <source>
        <dbReference type="SAM" id="Phobius"/>
    </source>
</evidence>
<keyword evidence="4" id="KW-0762">Sugar transport</keyword>
<feature type="transmembrane region" description="Helical" evidence="8">
    <location>
        <begin position="60"/>
        <end position="84"/>
    </location>
</feature>
<keyword evidence="5 8" id="KW-0812">Transmembrane</keyword>
<feature type="transmembrane region" description="Helical" evidence="8">
    <location>
        <begin position="330"/>
        <end position="356"/>
    </location>
</feature>
<evidence type="ECO:0000259" key="9">
    <source>
        <dbReference type="PROSITE" id="PS50883"/>
    </source>
</evidence>
<evidence type="ECO:0000256" key="3">
    <source>
        <dbReference type="ARBA" id="ARBA00022475"/>
    </source>
</evidence>
<feature type="transmembrane region" description="Helical" evidence="8">
    <location>
        <begin position="166"/>
        <end position="188"/>
    </location>
</feature>
<dbReference type="InterPro" id="IPR003352">
    <property type="entry name" value="PTS_EIIC"/>
</dbReference>
<dbReference type="PANTHER" id="PTHR33989">
    <property type="match status" value="1"/>
</dbReference>
<evidence type="ECO:0000313" key="12">
    <source>
        <dbReference type="Proteomes" id="UP000037392"/>
    </source>
</evidence>
<evidence type="ECO:0008006" key="13">
    <source>
        <dbReference type="Google" id="ProtNLM"/>
    </source>
</evidence>
<dbReference type="PROSITE" id="PS51105">
    <property type="entry name" value="PTS_EIIC_TYPE_3"/>
    <property type="match status" value="1"/>
</dbReference>
<organism evidence="11 12">
    <name type="scientific">[Clostridium] citroniae WAL-19142</name>
    <dbReference type="NCBI Taxonomy" id="742734"/>
    <lineage>
        <taxon>Bacteria</taxon>
        <taxon>Bacillati</taxon>
        <taxon>Bacillota</taxon>
        <taxon>Clostridia</taxon>
        <taxon>Lachnospirales</taxon>
        <taxon>Lachnospiraceae</taxon>
        <taxon>Enterocloster</taxon>
    </lineage>
</organism>
<dbReference type="InterPro" id="IPR001633">
    <property type="entry name" value="EAL_dom"/>
</dbReference>
<keyword evidence="7 8" id="KW-0472">Membrane</keyword>
<accession>A0A0J9BUV4</accession>
<dbReference type="GO" id="GO:0005886">
    <property type="term" value="C:plasma membrane"/>
    <property type="evidence" value="ECO:0007669"/>
    <property type="project" value="UniProtKB-SubCell"/>
</dbReference>
<dbReference type="SMART" id="SM00052">
    <property type="entry name" value="EAL"/>
    <property type="match status" value="1"/>
</dbReference>
<dbReference type="GO" id="GO:0008982">
    <property type="term" value="F:protein-N(PI)-phosphohistidine-sugar phosphotransferase activity"/>
    <property type="evidence" value="ECO:0007669"/>
    <property type="project" value="InterPro"/>
</dbReference>
<dbReference type="RefSeq" id="WP_048930590.1">
    <property type="nucleotide sequence ID" value="NZ_KQ235881.1"/>
</dbReference>
<dbReference type="SUPFAM" id="SSF141868">
    <property type="entry name" value="EAL domain-like"/>
    <property type="match status" value="1"/>
</dbReference>